<dbReference type="Proteomes" id="UP000004358">
    <property type="component" value="Unassembled WGS sequence"/>
</dbReference>
<organism evidence="2 3">
    <name type="scientific">Blastopirellula marina DSM 3645</name>
    <dbReference type="NCBI Taxonomy" id="314230"/>
    <lineage>
        <taxon>Bacteria</taxon>
        <taxon>Pseudomonadati</taxon>
        <taxon>Planctomycetota</taxon>
        <taxon>Planctomycetia</taxon>
        <taxon>Pirellulales</taxon>
        <taxon>Pirellulaceae</taxon>
        <taxon>Blastopirellula</taxon>
    </lineage>
</organism>
<dbReference type="EMBL" id="AANZ01000014">
    <property type="protein sequence ID" value="EAQ79580.1"/>
    <property type="molecule type" value="Genomic_DNA"/>
</dbReference>
<feature type="region of interest" description="Disordered" evidence="1">
    <location>
        <begin position="1"/>
        <end position="29"/>
    </location>
</feature>
<proteinExistence type="predicted"/>
<gene>
    <name evidence="2" type="ORF">DSM3645_03853</name>
</gene>
<evidence type="ECO:0000256" key="1">
    <source>
        <dbReference type="SAM" id="MobiDB-lite"/>
    </source>
</evidence>
<evidence type="ECO:0000313" key="2">
    <source>
        <dbReference type="EMBL" id="EAQ79580.1"/>
    </source>
</evidence>
<name>A3ZV82_9BACT</name>
<evidence type="ECO:0000313" key="3">
    <source>
        <dbReference type="Proteomes" id="UP000004358"/>
    </source>
</evidence>
<accession>A3ZV82</accession>
<dbReference type="HOGENOM" id="CLU_3408819_0_0_0"/>
<sequence>MSVRPSPATKSWEAKSSPSPQTRDRTWSW</sequence>
<dbReference type="AlphaFoldDB" id="A3ZV82"/>
<comment type="caution">
    <text evidence="2">The sequence shown here is derived from an EMBL/GenBank/DDBJ whole genome shotgun (WGS) entry which is preliminary data.</text>
</comment>
<reference evidence="2 3" key="1">
    <citation type="submission" date="2006-02" db="EMBL/GenBank/DDBJ databases">
        <authorList>
            <person name="Amann R."/>
            <person name="Ferriera S."/>
            <person name="Johnson J."/>
            <person name="Kravitz S."/>
            <person name="Halpern A."/>
            <person name="Remington K."/>
            <person name="Beeson K."/>
            <person name="Tran B."/>
            <person name="Rogers Y.-H."/>
            <person name="Friedman R."/>
            <person name="Venter J.C."/>
        </authorList>
    </citation>
    <scope>NUCLEOTIDE SEQUENCE [LARGE SCALE GENOMIC DNA]</scope>
    <source>
        <strain evidence="2 3">DSM 3645</strain>
    </source>
</reference>
<protein>
    <submittedName>
        <fullName evidence="2">Uncharacterized protein</fullName>
    </submittedName>
</protein>